<dbReference type="EMBL" id="JACHJG010000002">
    <property type="protein sequence ID" value="MBB4885256.1"/>
    <property type="molecule type" value="Genomic_DNA"/>
</dbReference>
<keyword evidence="4" id="KW-1185">Reference proteome</keyword>
<feature type="domain" description="Capsule synthesis protein CapA" evidence="2">
    <location>
        <begin position="50"/>
        <end position="302"/>
    </location>
</feature>
<dbReference type="InterPro" id="IPR029052">
    <property type="entry name" value="Metallo-depent_PP-like"/>
</dbReference>
<comment type="caution">
    <text evidence="3">The sequence shown here is derived from an EMBL/GenBank/DDBJ whole genome shotgun (WGS) entry which is preliminary data.</text>
</comment>
<evidence type="ECO:0000259" key="2">
    <source>
        <dbReference type="SMART" id="SM00854"/>
    </source>
</evidence>
<dbReference type="InterPro" id="IPR019079">
    <property type="entry name" value="Capsule_synth_CapA"/>
</dbReference>
<dbReference type="SUPFAM" id="SSF56300">
    <property type="entry name" value="Metallo-dependent phosphatases"/>
    <property type="match status" value="1"/>
</dbReference>
<sequence length="395" mass="41489">MGTYGGRTAVAALGIVLAVAPGCAPGGDADGRAARGPGATQAARGQRGFTLLASGDVLPHDSIIRQSQRDGARSGSGYDFRPMFAGVKDVVSGADLAICHMETVYGERSGPFSGWPAFVSPPQVARALKETGYDSCSTASNHTLDAGSTGVRRTLDAMDAVGLRHTGSARSAAESARVNLLRAGPAKVAHLSYTYGTNGISVPEGSPWVVNLIDDERIVSDARSARKAGADVVAVSLHWGTEWQRDPDEQQLTLAKRLTAARSGGRPDIDVILGTHNHVPQAYEKVGGTWVVYGMGDQLAGEMFNPQGAPDVRGNQSSLARFTFAPPPRAGGRWTVTKAEFLPQLTDQGPPFRVVALGRAVRERPGRADLADAREQIREAVLSRGAAKDGLVMGD</sequence>
<protein>
    <submittedName>
        <fullName evidence="3">Poly-gamma-glutamate synthesis protein (Capsule biosynthesis protein)</fullName>
    </submittedName>
</protein>
<organism evidence="3 4">
    <name type="scientific">Streptomyces netropsis</name>
    <name type="common">Streptoverticillium netropsis</name>
    <dbReference type="NCBI Taxonomy" id="55404"/>
    <lineage>
        <taxon>Bacteria</taxon>
        <taxon>Bacillati</taxon>
        <taxon>Actinomycetota</taxon>
        <taxon>Actinomycetes</taxon>
        <taxon>Kitasatosporales</taxon>
        <taxon>Streptomycetaceae</taxon>
        <taxon>Streptomyces</taxon>
    </lineage>
</organism>
<dbReference type="InterPro" id="IPR052169">
    <property type="entry name" value="CW_Biosynth-Accessory"/>
</dbReference>
<gene>
    <name evidence="3" type="ORF">FHS38_001284</name>
</gene>
<name>A0A7W7L8X4_STRNE</name>
<dbReference type="AlphaFoldDB" id="A0A7W7L8X4"/>
<reference evidence="3 4" key="1">
    <citation type="submission" date="2020-08" db="EMBL/GenBank/DDBJ databases">
        <title>Genomic Encyclopedia of Type Strains, Phase III (KMG-III): the genomes of soil and plant-associated and newly described type strains.</title>
        <authorList>
            <person name="Whitman W."/>
        </authorList>
    </citation>
    <scope>NUCLEOTIDE SEQUENCE [LARGE SCALE GENOMIC DNA]</scope>
    <source>
        <strain evidence="3 4">CECT 3265</strain>
    </source>
</reference>
<dbReference type="Gene3D" id="3.60.21.10">
    <property type="match status" value="1"/>
</dbReference>
<evidence type="ECO:0000313" key="3">
    <source>
        <dbReference type="EMBL" id="MBB4885256.1"/>
    </source>
</evidence>
<dbReference type="Proteomes" id="UP000556436">
    <property type="component" value="Unassembled WGS sequence"/>
</dbReference>
<evidence type="ECO:0000313" key="4">
    <source>
        <dbReference type="Proteomes" id="UP000556436"/>
    </source>
</evidence>
<dbReference type="SMART" id="SM00854">
    <property type="entry name" value="PGA_cap"/>
    <property type="match status" value="1"/>
</dbReference>
<evidence type="ECO:0000256" key="1">
    <source>
        <dbReference type="ARBA" id="ARBA00005662"/>
    </source>
</evidence>
<dbReference type="PANTHER" id="PTHR33393">
    <property type="entry name" value="POLYGLUTAMINE SYNTHESIS ACCESSORY PROTEIN RV0574C-RELATED"/>
    <property type="match status" value="1"/>
</dbReference>
<proteinExistence type="inferred from homology"/>
<accession>A0A7W7L8X4</accession>
<dbReference type="CDD" id="cd07381">
    <property type="entry name" value="MPP_CapA"/>
    <property type="match status" value="1"/>
</dbReference>
<dbReference type="Pfam" id="PF09587">
    <property type="entry name" value="PGA_cap"/>
    <property type="match status" value="1"/>
</dbReference>
<dbReference type="PANTHER" id="PTHR33393:SF13">
    <property type="entry name" value="PGA BIOSYNTHESIS PROTEIN CAPA"/>
    <property type="match status" value="1"/>
</dbReference>
<dbReference type="RefSeq" id="WP_184731623.1">
    <property type="nucleotide sequence ID" value="NZ_BMRW01000006.1"/>
</dbReference>
<comment type="similarity">
    <text evidence="1">Belongs to the CapA family.</text>
</comment>